<keyword evidence="3 7" id="KW-0812">Transmembrane</keyword>
<dbReference type="InterPro" id="IPR007060">
    <property type="entry name" value="FtsL/DivIC"/>
</dbReference>
<dbReference type="GO" id="GO:0043093">
    <property type="term" value="P:FtsZ-dependent cytokinesis"/>
    <property type="evidence" value="ECO:0007669"/>
    <property type="project" value="UniProtKB-UniRule"/>
</dbReference>
<name>A0A6I6D210_9GAMM</name>
<evidence type="ECO:0000256" key="6">
    <source>
        <dbReference type="ARBA" id="ARBA00023306"/>
    </source>
</evidence>
<dbReference type="GO" id="GO:0030428">
    <property type="term" value="C:cell septum"/>
    <property type="evidence" value="ECO:0007669"/>
    <property type="project" value="TreeGrafter"/>
</dbReference>
<dbReference type="RefSeq" id="WP_136866050.1">
    <property type="nucleotide sequence ID" value="NZ_CP046415.1"/>
</dbReference>
<dbReference type="KEGG" id="ghl:GM160_04745"/>
<evidence type="ECO:0000256" key="4">
    <source>
        <dbReference type="ARBA" id="ARBA00022989"/>
    </source>
</evidence>
<organism evidence="8 9">
    <name type="scientific">Guyparkeria halophila</name>
    <dbReference type="NCBI Taxonomy" id="47960"/>
    <lineage>
        <taxon>Bacteria</taxon>
        <taxon>Pseudomonadati</taxon>
        <taxon>Pseudomonadota</taxon>
        <taxon>Gammaproteobacteria</taxon>
        <taxon>Chromatiales</taxon>
        <taxon>Thioalkalibacteraceae</taxon>
        <taxon>Guyparkeria</taxon>
    </lineage>
</organism>
<gene>
    <name evidence="7" type="primary">ftsB</name>
    <name evidence="8" type="ORF">GM160_04745</name>
</gene>
<keyword evidence="5 7" id="KW-0472">Membrane</keyword>
<proteinExistence type="inferred from homology"/>
<feature type="coiled-coil region" evidence="7">
    <location>
        <begin position="29"/>
        <end position="70"/>
    </location>
</feature>
<feature type="topological domain" description="Periplasmic" evidence="7">
    <location>
        <begin position="22"/>
        <end position="113"/>
    </location>
</feature>
<keyword evidence="4 7" id="KW-1133">Transmembrane helix</keyword>
<protein>
    <recommendedName>
        <fullName evidence="7">Cell division protein FtsB</fullName>
    </recommendedName>
</protein>
<keyword evidence="2 7" id="KW-0132">Cell division</keyword>
<keyword evidence="9" id="KW-1185">Reference proteome</keyword>
<dbReference type="EMBL" id="CP046415">
    <property type="protein sequence ID" value="QGT78265.1"/>
    <property type="molecule type" value="Genomic_DNA"/>
</dbReference>
<keyword evidence="6 7" id="KW-0131">Cell cycle</keyword>
<evidence type="ECO:0000256" key="2">
    <source>
        <dbReference type="ARBA" id="ARBA00022618"/>
    </source>
</evidence>
<dbReference type="Proteomes" id="UP000427716">
    <property type="component" value="Chromosome"/>
</dbReference>
<evidence type="ECO:0000313" key="8">
    <source>
        <dbReference type="EMBL" id="QGT78265.1"/>
    </source>
</evidence>
<dbReference type="PANTHER" id="PTHR37485">
    <property type="entry name" value="CELL DIVISION PROTEIN FTSB"/>
    <property type="match status" value="1"/>
</dbReference>
<keyword evidence="7" id="KW-0175">Coiled coil</keyword>
<reference evidence="8 9" key="1">
    <citation type="submission" date="2019-11" db="EMBL/GenBank/DDBJ databases">
        <authorList>
            <person name="Zhang J."/>
            <person name="Sun C."/>
        </authorList>
    </citation>
    <scope>NUCLEOTIDE SEQUENCE [LARGE SCALE GENOMIC DNA]</scope>
    <source>
        <strain evidence="9">sp2</strain>
    </source>
</reference>
<keyword evidence="1 7" id="KW-1003">Cell membrane</keyword>
<dbReference type="GO" id="GO:0032153">
    <property type="term" value="C:cell division site"/>
    <property type="evidence" value="ECO:0007669"/>
    <property type="project" value="UniProtKB-UniRule"/>
</dbReference>
<evidence type="ECO:0000256" key="1">
    <source>
        <dbReference type="ARBA" id="ARBA00022475"/>
    </source>
</evidence>
<comment type="function">
    <text evidence="7">Essential cell division protein. May link together the upstream cell division proteins, which are predominantly cytoplasmic, with the downstream cell division proteins, which are predominantly periplasmic.</text>
</comment>
<sequence length="113" mass="12640">MRLLTVILVLMVAGLQWRVWFSEASVGEVNAKQERLAVLQAEQTRLERRNETLVAEVDSLREGVDAVEAQARLTLGLVRENEHFYQVVEAVRPDTITPPAVDPARVTHPAIAD</sequence>
<comment type="similarity">
    <text evidence="7">Belongs to the FtsB family.</text>
</comment>
<feature type="topological domain" description="Cytoplasmic" evidence="7">
    <location>
        <begin position="1"/>
        <end position="3"/>
    </location>
</feature>
<dbReference type="PANTHER" id="PTHR37485:SF1">
    <property type="entry name" value="CELL DIVISION PROTEIN FTSB"/>
    <property type="match status" value="1"/>
</dbReference>
<dbReference type="HAMAP" id="MF_00599">
    <property type="entry name" value="FtsB"/>
    <property type="match status" value="1"/>
</dbReference>
<evidence type="ECO:0000256" key="3">
    <source>
        <dbReference type="ARBA" id="ARBA00022692"/>
    </source>
</evidence>
<evidence type="ECO:0000256" key="7">
    <source>
        <dbReference type="HAMAP-Rule" id="MF_00599"/>
    </source>
</evidence>
<dbReference type="AlphaFoldDB" id="A0A6I6D210"/>
<comment type="subunit">
    <text evidence="7">Part of a complex composed of FtsB, FtsL and FtsQ.</text>
</comment>
<evidence type="ECO:0000256" key="5">
    <source>
        <dbReference type="ARBA" id="ARBA00023136"/>
    </source>
</evidence>
<dbReference type="GO" id="GO:0005886">
    <property type="term" value="C:plasma membrane"/>
    <property type="evidence" value="ECO:0007669"/>
    <property type="project" value="UniProtKB-SubCell"/>
</dbReference>
<accession>A0A6I6D210</accession>
<comment type="subcellular location">
    <subcellularLocation>
        <location evidence="7">Cell inner membrane</location>
        <topology evidence="7">Single-pass type II membrane protein</topology>
    </subcellularLocation>
    <text evidence="7">Localizes to the division septum.</text>
</comment>
<dbReference type="InterPro" id="IPR023081">
    <property type="entry name" value="Cell_div_FtsB"/>
</dbReference>
<dbReference type="Pfam" id="PF04977">
    <property type="entry name" value="DivIC"/>
    <property type="match status" value="1"/>
</dbReference>
<keyword evidence="7" id="KW-0997">Cell inner membrane</keyword>
<evidence type="ECO:0000313" key="9">
    <source>
        <dbReference type="Proteomes" id="UP000427716"/>
    </source>
</evidence>